<keyword evidence="1" id="KW-1133">Transmembrane helix</keyword>
<name>A0A831PLD9_9BACT</name>
<gene>
    <name evidence="3" type="ORF">ENN90_05895</name>
</gene>
<feature type="transmembrane region" description="Helical" evidence="1">
    <location>
        <begin position="35"/>
        <end position="55"/>
    </location>
</feature>
<dbReference type="SUPFAM" id="SSF55785">
    <property type="entry name" value="PYP-like sensor domain (PAS domain)"/>
    <property type="match status" value="1"/>
</dbReference>
<dbReference type="GO" id="GO:0016301">
    <property type="term" value="F:kinase activity"/>
    <property type="evidence" value="ECO:0007669"/>
    <property type="project" value="UniProtKB-KW"/>
</dbReference>
<dbReference type="AlphaFoldDB" id="A0A831PLD9"/>
<dbReference type="InterPro" id="IPR035965">
    <property type="entry name" value="PAS-like_dom_sf"/>
</dbReference>
<evidence type="ECO:0000256" key="1">
    <source>
        <dbReference type="SAM" id="Phobius"/>
    </source>
</evidence>
<keyword evidence="3" id="KW-0808">Transferase</keyword>
<accession>A0A831PLD9</accession>
<evidence type="ECO:0000313" key="3">
    <source>
        <dbReference type="EMBL" id="HDR51142.1"/>
    </source>
</evidence>
<keyword evidence="1" id="KW-0472">Membrane</keyword>
<reference evidence="3" key="1">
    <citation type="journal article" date="2020" name="mSystems">
        <title>Genome- and Community-Level Interaction Insights into Carbon Utilization and Element Cycling Functions of Hydrothermarchaeota in Hydrothermal Sediment.</title>
        <authorList>
            <person name="Zhou Z."/>
            <person name="Liu Y."/>
            <person name="Xu W."/>
            <person name="Pan J."/>
            <person name="Luo Z.H."/>
            <person name="Li M."/>
        </authorList>
    </citation>
    <scope>NUCLEOTIDE SEQUENCE [LARGE SCALE GENOMIC DNA]</scope>
    <source>
        <strain evidence="3">SpSt-1217</strain>
    </source>
</reference>
<feature type="domain" description="PAS" evidence="2">
    <location>
        <begin position="111"/>
        <end position="150"/>
    </location>
</feature>
<evidence type="ECO:0000259" key="2">
    <source>
        <dbReference type="PROSITE" id="PS50112"/>
    </source>
</evidence>
<dbReference type="Proteomes" id="UP000886047">
    <property type="component" value="Unassembled WGS sequence"/>
</dbReference>
<sequence>MASKNLYLSIIVRSCFLAVSALLMGWLFFDRHSPILGIFLVLIFIVQVTELISFLNRTNQKIAFFFDAIQNDDSTLRFPENTSDKSLKELNVSLNRVNNLIKNVKFELQEQEQYFKTILEHVSVGIIVYNEKGNIFLSNTVARNLLNYET</sequence>
<keyword evidence="1" id="KW-0812">Transmembrane</keyword>
<dbReference type="InterPro" id="IPR000014">
    <property type="entry name" value="PAS"/>
</dbReference>
<feature type="non-terminal residue" evidence="3">
    <location>
        <position position="150"/>
    </location>
</feature>
<dbReference type="Gene3D" id="3.30.450.20">
    <property type="entry name" value="PAS domain"/>
    <property type="match status" value="1"/>
</dbReference>
<keyword evidence="3" id="KW-0418">Kinase</keyword>
<dbReference type="PROSITE" id="PS50112">
    <property type="entry name" value="PAS"/>
    <property type="match status" value="1"/>
</dbReference>
<proteinExistence type="predicted"/>
<feature type="transmembrane region" description="Helical" evidence="1">
    <location>
        <begin position="7"/>
        <end position="29"/>
    </location>
</feature>
<organism evidence="3">
    <name type="scientific">Mariniphaga anaerophila</name>
    <dbReference type="NCBI Taxonomy" id="1484053"/>
    <lineage>
        <taxon>Bacteria</taxon>
        <taxon>Pseudomonadati</taxon>
        <taxon>Bacteroidota</taxon>
        <taxon>Bacteroidia</taxon>
        <taxon>Marinilabiliales</taxon>
        <taxon>Prolixibacteraceae</taxon>
        <taxon>Mariniphaga</taxon>
    </lineage>
</organism>
<protein>
    <submittedName>
        <fullName evidence="3">Histidine kinase</fullName>
    </submittedName>
</protein>
<dbReference type="EMBL" id="DSDK01000327">
    <property type="protein sequence ID" value="HDR51142.1"/>
    <property type="molecule type" value="Genomic_DNA"/>
</dbReference>
<comment type="caution">
    <text evidence="3">The sequence shown here is derived from an EMBL/GenBank/DDBJ whole genome shotgun (WGS) entry which is preliminary data.</text>
</comment>